<keyword evidence="3" id="KW-0964">Secreted</keyword>
<dbReference type="OrthoDB" id="187139at2759"/>
<proteinExistence type="inferred from homology"/>
<evidence type="ECO:0000256" key="14">
    <source>
        <dbReference type="ARBA" id="ARBA00042262"/>
    </source>
</evidence>
<gene>
    <name evidence="18" type="ORF">CALVIDRAFT_549296</name>
</gene>
<comment type="catalytic activity">
    <reaction evidence="15">
        <text>[(1-&gt;4)-alpha-D-galacturonosyl](n) + H2O = alpha-D-galacturonate + [(1-&gt;4)-alpha-D-galacturonosyl](n-1)</text>
        <dbReference type="Rhea" id="RHEA:14117"/>
        <dbReference type="Rhea" id="RHEA-COMP:14570"/>
        <dbReference type="Rhea" id="RHEA-COMP:14572"/>
        <dbReference type="ChEBI" id="CHEBI:15377"/>
        <dbReference type="ChEBI" id="CHEBI:58658"/>
        <dbReference type="ChEBI" id="CHEBI:140523"/>
        <dbReference type="EC" id="3.2.1.67"/>
    </reaction>
</comment>
<evidence type="ECO:0000256" key="3">
    <source>
        <dbReference type="ARBA" id="ARBA00022525"/>
    </source>
</evidence>
<comment type="similarity">
    <text evidence="2 16">Belongs to the glycosyl hydrolase 28 family.</text>
</comment>
<name>A0A167NAT4_CALVF</name>
<dbReference type="InterPro" id="IPR011050">
    <property type="entry name" value="Pectin_lyase_fold/virulence"/>
</dbReference>
<evidence type="ECO:0000313" key="18">
    <source>
        <dbReference type="EMBL" id="KZO97521.1"/>
    </source>
</evidence>
<organism evidence="18 19">
    <name type="scientific">Calocera viscosa (strain TUFC12733)</name>
    <dbReference type="NCBI Taxonomy" id="1330018"/>
    <lineage>
        <taxon>Eukaryota</taxon>
        <taxon>Fungi</taxon>
        <taxon>Dikarya</taxon>
        <taxon>Basidiomycota</taxon>
        <taxon>Agaricomycotina</taxon>
        <taxon>Dacrymycetes</taxon>
        <taxon>Dacrymycetales</taxon>
        <taxon>Dacrymycetaceae</taxon>
        <taxon>Calocera</taxon>
    </lineage>
</organism>
<evidence type="ECO:0000256" key="17">
    <source>
        <dbReference type="SAM" id="SignalP"/>
    </source>
</evidence>
<keyword evidence="9 16" id="KW-0326">Glycosidase</keyword>
<dbReference type="GO" id="GO:0071555">
    <property type="term" value="P:cell wall organization"/>
    <property type="evidence" value="ECO:0007669"/>
    <property type="project" value="UniProtKB-KW"/>
</dbReference>
<feature type="signal peptide" evidence="17">
    <location>
        <begin position="1"/>
        <end position="16"/>
    </location>
</feature>
<dbReference type="Proteomes" id="UP000076738">
    <property type="component" value="Unassembled WGS sequence"/>
</dbReference>
<comment type="subcellular location">
    <subcellularLocation>
        <location evidence="1">Secreted</location>
    </subcellularLocation>
</comment>
<evidence type="ECO:0000256" key="4">
    <source>
        <dbReference type="ARBA" id="ARBA00022729"/>
    </source>
</evidence>
<dbReference type="Gene3D" id="2.160.20.10">
    <property type="entry name" value="Single-stranded right-handed beta-helix, Pectin lyase-like"/>
    <property type="match status" value="1"/>
</dbReference>
<evidence type="ECO:0000256" key="11">
    <source>
        <dbReference type="ARBA" id="ARBA00037312"/>
    </source>
</evidence>
<reference evidence="18 19" key="1">
    <citation type="journal article" date="2016" name="Mol. Biol. Evol.">
        <title>Comparative Genomics of Early-Diverging Mushroom-Forming Fungi Provides Insights into the Origins of Lignocellulose Decay Capabilities.</title>
        <authorList>
            <person name="Nagy L.G."/>
            <person name="Riley R."/>
            <person name="Tritt A."/>
            <person name="Adam C."/>
            <person name="Daum C."/>
            <person name="Floudas D."/>
            <person name="Sun H."/>
            <person name="Yadav J.S."/>
            <person name="Pangilinan J."/>
            <person name="Larsson K.H."/>
            <person name="Matsuura K."/>
            <person name="Barry K."/>
            <person name="Labutti K."/>
            <person name="Kuo R."/>
            <person name="Ohm R.A."/>
            <person name="Bhattacharya S.S."/>
            <person name="Shirouzu T."/>
            <person name="Yoshinaga Y."/>
            <person name="Martin F.M."/>
            <person name="Grigoriev I.V."/>
            <person name="Hibbett D.S."/>
        </authorList>
    </citation>
    <scope>NUCLEOTIDE SEQUENCE [LARGE SCALE GENOMIC DNA]</scope>
    <source>
        <strain evidence="18 19">TUFC12733</strain>
    </source>
</reference>
<dbReference type="GO" id="GO:0047911">
    <property type="term" value="F:galacturan 1,4-alpha-galacturonidase activity"/>
    <property type="evidence" value="ECO:0007669"/>
    <property type="project" value="UniProtKB-EC"/>
</dbReference>
<keyword evidence="6 16" id="KW-0378">Hydrolase</keyword>
<evidence type="ECO:0000256" key="16">
    <source>
        <dbReference type="RuleBase" id="RU361169"/>
    </source>
</evidence>
<keyword evidence="4 17" id="KW-0732">Signal</keyword>
<dbReference type="Pfam" id="PF00295">
    <property type="entry name" value="Glyco_hydro_28"/>
    <property type="match status" value="1"/>
</dbReference>
<evidence type="ECO:0000256" key="15">
    <source>
        <dbReference type="ARBA" id="ARBA00048766"/>
    </source>
</evidence>
<keyword evidence="10" id="KW-0961">Cell wall biogenesis/degradation</keyword>
<dbReference type="SUPFAM" id="SSF51126">
    <property type="entry name" value="Pectin lyase-like"/>
    <property type="match status" value="1"/>
</dbReference>
<dbReference type="PANTHER" id="PTHR31736:SF11">
    <property type="entry name" value="EXOPOLYGALACTURONASE C-RELATED"/>
    <property type="match status" value="1"/>
</dbReference>
<keyword evidence="8" id="KW-0325">Glycoprotein</keyword>
<dbReference type="PANTHER" id="PTHR31736">
    <property type="match status" value="1"/>
</dbReference>
<evidence type="ECO:0000256" key="1">
    <source>
        <dbReference type="ARBA" id="ARBA00004613"/>
    </source>
</evidence>
<accession>A0A167NAT4</accession>
<dbReference type="GO" id="GO:0005576">
    <property type="term" value="C:extracellular region"/>
    <property type="evidence" value="ECO:0007669"/>
    <property type="project" value="UniProtKB-SubCell"/>
</dbReference>
<dbReference type="GO" id="GO:0005975">
    <property type="term" value="P:carbohydrate metabolic process"/>
    <property type="evidence" value="ECO:0007669"/>
    <property type="project" value="InterPro"/>
</dbReference>
<sequence length="433" mass="46359">MLFLSTLAALATAATAYQTCVVPHGGAGVDDTIALNQTIANCSSNAQILFEEGTTYNLSSPVIFNNLTNVEIAIRGNLALPTSIPYVQAFVNASTGQRLSWFTISGHNVTLSGNQNNPDWGYIDPFGEPWWVASQLTEPGGLALRPHFMSFSANNSEVAYLKIRKPIGWVFSMSGSNLHIRLPSTSSGAQLLKIVVQNPSLFPFNTDGYDVSGVNILLENNHVFNGDDCVAVNNGAHNVTIRNMICEGGHGASLSGTDNIANIHFDNITSRNSLYATRFKSSLNSTGNVYNVTWSNIYVLNATYPIFATSVYFDQNTNRGLTPGNFGPGTKATNITNFSWINVTGTINDMYPGDGSCITVPCWYAIPGISNTPGVTFQMLPGSAQGVQVKNVNLMPIDGKGAPNTFCNSTYFSDGTSNLGFECTNGPFVATSS</sequence>
<evidence type="ECO:0000256" key="13">
    <source>
        <dbReference type="ARBA" id="ARBA00041474"/>
    </source>
</evidence>
<dbReference type="InterPro" id="IPR012334">
    <property type="entry name" value="Pectin_lyas_fold"/>
</dbReference>
<evidence type="ECO:0000256" key="9">
    <source>
        <dbReference type="ARBA" id="ARBA00023295"/>
    </source>
</evidence>
<evidence type="ECO:0000256" key="7">
    <source>
        <dbReference type="ARBA" id="ARBA00023157"/>
    </source>
</evidence>
<dbReference type="EC" id="3.2.1.67" evidence="12"/>
<evidence type="ECO:0000256" key="2">
    <source>
        <dbReference type="ARBA" id="ARBA00008834"/>
    </source>
</evidence>
<protein>
    <recommendedName>
        <fullName evidence="12">galacturonan 1,4-alpha-galacturonidase</fullName>
        <ecNumber evidence="12">3.2.1.67</ecNumber>
    </recommendedName>
    <alternativeName>
        <fullName evidence="13">Galacturan 1,4-alpha-galacturonidase C</fullName>
    </alternativeName>
    <alternativeName>
        <fullName evidence="14">Poly(1,4-alpha-D-galacturonide)galacturonohydrolase C</fullName>
    </alternativeName>
</protein>
<evidence type="ECO:0000256" key="5">
    <source>
        <dbReference type="ARBA" id="ARBA00022737"/>
    </source>
</evidence>
<keyword evidence="19" id="KW-1185">Reference proteome</keyword>
<keyword evidence="5" id="KW-0677">Repeat</keyword>
<evidence type="ECO:0000313" key="19">
    <source>
        <dbReference type="Proteomes" id="UP000076738"/>
    </source>
</evidence>
<comment type="function">
    <text evidence="11">Specific in hydrolyzing the terminal glycosidic bond of polygalacturonic acid and oligogalacturonates.</text>
</comment>
<dbReference type="GO" id="GO:0004650">
    <property type="term" value="F:polygalacturonase activity"/>
    <property type="evidence" value="ECO:0007669"/>
    <property type="project" value="InterPro"/>
</dbReference>
<evidence type="ECO:0000256" key="8">
    <source>
        <dbReference type="ARBA" id="ARBA00023180"/>
    </source>
</evidence>
<evidence type="ECO:0000256" key="6">
    <source>
        <dbReference type="ARBA" id="ARBA00022801"/>
    </source>
</evidence>
<evidence type="ECO:0000256" key="10">
    <source>
        <dbReference type="ARBA" id="ARBA00023316"/>
    </source>
</evidence>
<evidence type="ECO:0000256" key="12">
    <source>
        <dbReference type="ARBA" id="ARBA00038933"/>
    </source>
</evidence>
<dbReference type="AlphaFoldDB" id="A0A167NAT4"/>
<dbReference type="EMBL" id="KV417279">
    <property type="protein sequence ID" value="KZO97521.1"/>
    <property type="molecule type" value="Genomic_DNA"/>
</dbReference>
<dbReference type="InterPro" id="IPR000743">
    <property type="entry name" value="Glyco_hydro_28"/>
</dbReference>
<keyword evidence="7" id="KW-1015">Disulfide bond</keyword>
<dbReference type="STRING" id="1330018.A0A167NAT4"/>
<feature type="chain" id="PRO_5007890631" description="galacturonan 1,4-alpha-galacturonidase" evidence="17">
    <location>
        <begin position="17"/>
        <end position="433"/>
    </location>
</feature>